<sequence length="134" mass="15669">MDHRAWMYGIQRHLHIFISEVSKFVETAEKHARSCKIKQIRCPCFDYSNNIIWEDTDVIKRHLIKRGFVDGYTIWSHHGWVGGTFNNIDIDTDNNEVGGDNAKENDHIIMDNNYNYGDQNGDQTNTRVEPQVDE</sequence>
<name>K3ZDY6_SETIT</name>
<keyword evidence="4" id="KW-1185">Reference proteome</keyword>
<proteinExistence type="predicted"/>
<evidence type="ECO:0000313" key="3">
    <source>
        <dbReference type="EnsemblPlants" id="KQL15938"/>
    </source>
</evidence>
<dbReference type="HOGENOM" id="CLU_129004_0_0_1"/>
<dbReference type="EMBL" id="AGNK02001806">
    <property type="status" value="NOT_ANNOTATED_CDS"/>
    <property type="molecule type" value="Genomic_DNA"/>
</dbReference>
<dbReference type="Proteomes" id="UP000004995">
    <property type="component" value="Unassembled WGS sequence"/>
</dbReference>
<dbReference type="Pfam" id="PF13963">
    <property type="entry name" value="Transpos_assoc"/>
    <property type="match status" value="1"/>
</dbReference>
<reference evidence="3" key="2">
    <citation type="submission" date="2018-08" db="UniProtKB">
        <authorList>
            <consortium name="EnsemblPlants"/>
        </authorList>
    </citation>
    <scope>IDENTIFICATION</scope>
    <source>
        <strain evidence="3">Yugu1</strain>
    </source>
</reference>
<dbReference type="Gramene" id="KQL15938">
    <property type="protein sequence ID" value="KQL15938"/>
    <property type="gene ID" value="SETIT_024778mg"/>
</dbReference>
<feature type="region of interest" description="Disordered" evidence="1">
    <location>
        <begin position="113"/>
        <end position="134"/>
    </location>
</feature>
<organism evidence="3 4">
    <name type="scientific">Setaria italica</name>
    <name type="common">Foxtail millet</name>
    <name type="synonym">Panicum italicum</name>
    <dbReference type="NCBI Taxonomy" id="4555"/>
    <lineage>
        <taxon>Eukaryota</taxon>
        <taxon>Viridiplantae</taxon>
        <taxon>Streptophyta</taxon>
        <taxon>Embryophyta</taxon>
        <taxon>Tracheophyta</taxon>
        <taxon>Spermatophyta</taxon>
        <taxon>Magnoliopsida</taxon>
        <taxon>Liliopsida</taxon>
        <taxon>Poales</taxon>
        <taxon>Poaceae</taxon>
        <taxon>PACMAD clade</taxon>
        <taxon>Panicoideae</taxon>
        <taxon>Panicodae</taxon>
        <taxon>Paniceae</taxon>
        <taxon>Cenchrinae</taxon>
        <taxon>Setaria</taxon>
    </lineage>
</organism>
<dbReference type="InParanoid" id="K3ZDY6"/>
<feature type="domain" description="Transposase-associated" evidence="2">
    <location>
        <begin position="4"/>
        <end position="79"/>
    </location>
</feature>
<evidence type="ECO:0000256" key="1">
    <source>
        <dbReference type="SAM" id="MobiDB-lite"/>
    </source>
</evidence>
<dbReference type="EnsemblPlants" id="KQL15938">
    <property type="protein sequence ID" value="KQL15938"/>
    <property type="gene ID" value="SETIT_024778mg"/>
</dbReference>
<protein>
    <recommendedName>
        <fullName evidence="2">Transposase-associated domain-containing protein</fullName>
    </recommendedName>
</protein>
<evidence type="ECO:0000259" key="2">
    <source>
        <dbReference type="Pfam" id="PF13963"/>
    </source>
</evidence>
<dbReference type="AlphaFoldDB" id="K3ZDY6"/>
<accession>K3ZDY6</accession>
<dbReference type="InterPro" id="IPR029480">
    <property type="entry name" value="Transpos_assoc"/>
</dbReference>
<feature type="compositionally biased region" description="Low complexity" evidence="1">
    <location>
        <begin position="113"/>
        <end position="123"/>
    </location>
</feature>
<reference evidence="4" key="1">
    <citation type="journal article" date="2012" name="Nat. Biotechnol.">
        <title>Reference genome sequence of the model plant Setaria.</title>
        <authorList>
            <person name="Bennetzen J.L."/>
            <person name="Schmutz J."/>
            <person name="Wang H."/>
            <person name="Percifield R."/>
            <person name="Hawkins J."/>
            <person name="Pontaroli A.C."/>
            <person name="Estep M."/>
            <person name="Feng L."/>
            <person name="Vaughn J.N."/>
            <person name="Grimwood J."/>
            <person name="Jenkins J."/>
            <person name="Barry K."/>
            <person name="Lindquist E."/>
            <person name="Hellsten U."/>
            <person name="Deshpande S."/>
            <person name="Wang X."/>
            <person name="Wu X."/>
            <person name="Mitros T."/>
            <person name="Triplett J."/>
            <person name="Yang X."/>
            <person name="Ye C.Y."/>
            <person name="Mauro-Herrera M."/>
            <person name="Wang L."/>
            <person name="Li P."/>
            <person name="Sharma M."/>
            <person name="Sharma R."/>
            <person name="Ronald P.C."/>
            <person name="Panaud O."/>
            <person name="Kellogg E.A."/>
            <person name="Brutnell T.P."/>
            <person name="Doust A.N."/>
            <person name="Tuskan G.A."/>
            <person name="Rokhsar D."/>
            <person name="Devos K.M."/>
        </authorList>
    </citation>
    <scope>NUCLEOTIDE SEQUENCE [LARGE SCALE GENOMIC DNA]</scope>
    <source>
        <strain evidence="4">cv. Yugu1</strain>
    </source>
</reference>
<evidence type="ECO:0000313" key="4">
    <source>
        <dbReference type="Proteomes" id="UP000004995"/>
    </source>
</evidence>
<dbReference type="FunCoup" id="K3ZDY6">
    <property type="interactions" value="9"/>
</dbReference>